<comment type="caution">
    <text evidence="2">The sequence shown here is derived from an EMBL/GenBank/DDBJ whole genome shotgun (WGS) entry which is preliminary data.</text>
</comment>
<feature type="compositionally biased region" description="Polar residues" evidence="1">
    <location>
        <begin position="64"/>
        <end position="74"/>
    </location>
</feature>
<sequence length="110" mass="11883">MEDRHPRALATSPNSGVPADFPPPLTTADPSPELRPLGIRLLTDARRAPPPPPRRQQANPTPQERTLVSHSPLRSRSCWIPTPPSLRLPHWRSVRSPSAVSVAAPAAASS</sequence>
<dbReference type="AlphaFoldDB" id="A0A8T0VDN7"/>
<name>A0A8T0VDN7_PANVG</name>
<evidence type="ECO:0000313" key="3">
    <source>
        <dbReference type="Proteomes" id="UP000823388"/>
    </source>
</evidence>
<evidence type="ECO:0000313" key="2">
    <source>
        <dbReference type="EMBL" id="KAG2633330.1"/>
    </source>
</evidence>
<organism evidence="2 3">
    <name type="scientific">Panicum virgatum</name>
    <name type="common">Blackwell switchgrass</name>
    <dbReference type="NCBI Taxonomy" id="38727"/>
    <lineage>
        <taxon>Eukaryota</taxon>
        <taxon>Viridiplantae</taxon>
        <taxon>Streptophyta</taxon>
        <taxon>Embryophyta</taxon>
        <taxon>Tracheophyta</taxon>
        <taxon>Spermatophyta</taxon>
        <taxon>Magnoliopsida</taxon>
        <taxon>Liliopsida</taxon>
        <taxon>Poales</taxon>
        <taxon>Poaceae</taxon>
        <taxon>PACMAD clade</taxon>
        <taxon>Panicoideae</taxon>
        <taxon>Panicodae</taxon>
        <taxon>Paniceae</taxon>
        <taxon>Panicinae</taxon>
        <taxon>Panicum</taxon>
        <taxon>Panicum sect. Hiantes</taxon>
    </lineage>
</organism>
<reference evidence="2" key="1">
    <citation type="submission" date="2020-05" db="EMBL/GenBank/DDBJ databases">
        <title>WGS assembly of Panicum virgatum.</title>
        <authorList>
            <person name="Lovell J.T."/>
            <person name="Jenkins J."/>
            <person name="Shu S."/>
            <person name="Juenger T.E."/>
            <person name="Schmutz J."/>
        </authorList>
    </citation>
    <scope>NUCLEOTIDE SEQUENCE</scope>
    <source>
        <strain evidence="2">AP13</strain>
    </source>
</reference>
<evidence type="ECO:0000256" key="1">
    <source>
        <dbReference type="SAM" id="MobiDB-lite"/>
    </source>
</evidence>
<dbReference type="Proteomes" id="UP000823388">
    <property type="component" value="Chromosome 2N"/>
</dbReference>
<dbReference type="EMBL" id="CM029040">
    <property type="protein sequence ID" value="KAG2633330.1"/>
    <property type="molecule type" value="Genomic_DNA"/>
</dbReference>
<accession>A0A8T0VDN7</accession>
<gene>
    <name evidence="2" type="ORF">PVAP13_2NG259306</name>
</gene>
<feature type="region of interest" description="Disordered" evidence="1">
    <location>
        <begin position="1"/>
        <end position="78"/>
    </location>
</feature>
<proteinExistence type="predicted"/>
<protein>
    <submittedName>
        <fullName evidence="2">Uncharacterized protein</fullName>
    </submittedName>
</protein>
<keyword evidence="3" id="KW-1185">Reference proteome</keyword>